<dbReference type="InterPro" id="IPR036047">
    <property type="entry name" value="F-box-like_dom_sf"/>
</dbReference>
<dbReference type="Proteomes" id="UP000054558">
    <property type="component" value="Unassembled WGS sequence"/>
</dbReference>
<dbReference type="PANTHER" id="PTHR39741:SF2">
    <property type="entry name" value="F-BOX DOMAIN-CONTAINING PROTEIN"/>
    <property type="match status" value="1"/>
</dbReference>
<dbReference type="AlphaFoldDB" id="A0A1Y1HJV4"/>
<accession>A0A1Y1HJV4</accession>
<feature type="region of interest" description="Disordered" evidence="1">
    <location>
        <begin position="26"/>
        <end position="46"/>
    </location>
</feature>
<gene>
    <name evidence="3" type="ORF">KFL_000190430</name>
</gene>
<evidence type="ECO:0000256" key="1">
    <source>
        <dbReference type="SAM" id="MobiDB-lite"/>
    </source>
</evidence>
<dbReference type="PANTHER" id="PTHR39741">
    <property type="entry name" value="F-BOX DOMAIN CONTAINING PROTEIN, EXPRESSED"/>
    <property type="match status" value="1"/>
</dbReference>
<dbReference type="InterPro" id="IPR055336">
    <property type="entry name" value="At4g00755-like"/>
</dbReference>
<sequence>MAGAGVAQADLCPWSVSPTRRRLLSQSTDDLGAQDVTSRPPADLGFGSQAEVAADRMSVDAGSAAGKLDENSLHAIFQHLLSPPDLKAAMGVCRDWRRVIVEGHSWRALCNRLVAPSGAPFCGGGVSGPAERLGKTPLGQWFLGLAPDLQEALLFQHLSGVLVERGDPLDGGATGPAAPDGARHLSDSIRSFLDGVRQLSNGAAPPPRNVQNPPDEVRDLLNAHNRLSDGASGVSDGVRRISDGARNLIVDAIAASTTDNYPEECISKTLKENARERTGNMLQACYWSSKGDTYANKDESLLYNLAGPMCVVRSFYVRPFKAFFQPKQPVYASAQVRFKLGYRKTPDNPTAMDVDGANATPKHGVWPDEAGNGRRRDKFREADYIWTYESPRYPMAQEDTLQRFDLPAPVLCSDGVLRVDLIGKVQRQEDYDNLYYTCITHVKAVGIALPCFRCRPAPKGDRVLEYCADAPVPPLPDAQLHANGFDAALFVAEFDSDDEEPDEGIWD</sequence>
<dbReference type="Pfam" id="PF12937">
    <property type="entry name" value="F-box-like"/>
    <property type="match status" value="1"/>
</dbReference>
<dbReference type="OrthoDB" id="63379at2759"/>
<name>A0A1Y1HJV4_KLENI</name>
<organism evidence="3 4">
    <name type="scientific">Klebsormidium nitens</name>
    <name type="common">Green alga</name>
    <name type="synonym">Ulothrix nitens</name>
    <dbReference type="NCBI Taxonomy" id="105231"/>
    <lineage>
        <taxon>Eukaryota</taxon>
        <taxon>Viridiplantae</taxon>
        <taxon>Streptophyta</taxon>
        <taxon>Klebsormidiophyceae</taxon>
        <taxon>Klebsormidiales</taxon>
        <taxon>Klebsormidiaceae</taxon>
        <taxon>Klebsormidium</taxon>
    </lineage>
</organism>
<dbReference type="STRING" id="105231.A0A1Y1HJV4"/>
<dbReference type="EMBL" id="DF236968">
    <property type="protein sequence ID" value="GAQ78825.1"/>
    <property type="molecule type" value="Genomic_DNA"/>
</dbReference>
<evidence type="ECO:0000313" key="4">
    <source>
        <dbReference type="Proteomes" id="UP000054558"/>
    </source>
</evidence>
<keyword evidence="4" id="KW-1185">Reference proteome</keyword>
<proteinExistence type="predicted"/>
<feature type="domain" description="F-box" evidence="2">
    <location>
        <begin position="73"/>
        <end position="112"/>
    </location>
</feature>
<protein>
    <recommendedName>
        <fullName evidence="2">F-box domain-containing protein</fullName>
    </recommendedName>
</protein>
<dbReference type="SUPFAM" id="SSF81383">
    <property type="entry name" value="F-box domain"/>
    <property type="match status" value="1"/>
</dbReference>
<dbReference type="InterPro" id="IPR001810">
    <property type="entry name" value="F-box_dom"/>
</dbReference>
<evidence type="ECO:0000259" key="2">
    <source>
        <dbReference type="Pfam" id="PF12937"/>
    </source>
</evidence>
<dbReference type="Gene3D" id="1.20.1280.50">
    <property type="match status" value="1"/>
</dbReference>
<feature type="region of interest" description="Disordered" evidence="1">
    <location>
        <begin position="352"/>
        <end position="372"/>
    </location>
</feature>
<dbReference type="OMA" id="SSWRHFV"/>
<reference evidence="3 4" key="1">
    <citation type="journal article" date="2014" name="Nat. Commun.">
        <title>Klebsormidium flaccidum genome reveals primary factors for plant terrestrial adaptation.</title>
        <authorList>
            <person name="Hori K."/>
            <person name="Maruyama F."/>
            <person name="Fujisawa T."/>
            <person name="Togashi T."/>
            <person name="Yamamoto N."/>
            <person name="Seo M."/>
            <person name="Sato S."/>
            <person name="Yamada T."/>
            <person name="Mori H."/>
            <person name="Tajima N."/>
            <person name="Moriyama T."/>
            <person name="Ikeuchi M."/>
            <person name="Watanabe M."/>
            <person name="Wada H."/>
            <person name="Kobayashi K."/>
            <person name="Saito M."/>
            <person name="Masuda T."/>
            <person name="Sasaki-Sekimoto Y."/>
            <person name="Mashiguchi K."/>
            <person name="Awai K."/>
            <person name="Shimojima M."/>
            <person name="Masuda S."/>
            <person name="Iwai M."/>
            <person name="Nobusawa T."/>
            <person name="Narise T."/>
            <person name="Kondo S."/>
            <person name="Saito H."/>
            <person name="Sato R."/>
            <person name="Murakawa M."/>
            <person name="Ihara Y."/>
            <person name="Oshima-Yamada Y."/>
            <person name="Ohtaka K."/>
            <person name="Satoh M."/>
            <person name="Sonobe K."/>
            <person name="Ishii M."/>
            <person name="Ohtani R."/>
            <person name="Kanamori-Sato M."/>
            <person name="Honoki R."/>
            <person name="Miyazaki D."/>
            <person name="Mochizuki H."/>
            <person name="Umetsu J."/>
            <person name="Higashi K."/>
            <person name="Shibata D."/>
            <person name="Kamiya Y."/>
            <person name="Sato N."/>
            <person name="Nakamura Y."/>
            <person name="Tabata S."/>
            <person name="Ida S."/>
            <person name="Kurokawa K."/>
            <person name="Ohta H."/>
        </authorList>
    </citation>
    <scope>NUCLEOTIDE SEQUENCE [LARGE SCALE GENOMIC DNA]</scope>
    <source>
        <strain evidence="3 4">NIES-2285</strain>
    </source>
</reference>
<evidence type="ECO:0000313" key="3">
    <source>
        <dbReference type="EMBL" id="GAQ78825.1"/>
    </source>
</evidence>